<feature type="domain" description="TonB-dependent receptor plug" evidence="6">
    <location>
        <begin position="137"/>
        <end position="217"/>
    </location>
</feature>
<accession>A0ABT1BT60</accession>
<evidence type="ECO:0000259" key="7">
    <source>
        <dbReference type="Pfam" id="PF14905"/>
    </source>
</evidence>
<evidence type="ECO:0000313" key="9">
    <source>
        <dbReference type="Proteomes" id="UP001204015"/>
    </source>
</evidence>
<evidence type="ECO:0000259" key="6">
    <source>
        <dbReference type="Pfam" id="PF07715"/>
    </source>
</evidence>
<gene>
    <name evidence="8" type="ORF">NG821_00150</name>
</gene>
<keyword evidence="8" id="KW-0675">Receptor</keyword>
<dbReference type="SUPFAM" id="SSF56935">
    <property type="entry name" value="Porins"/>
    <property type="match status" value="1"/>
</dbReference>
<dbReference type="InterPro" id="IPR036942">
    <property type="entry name" value="Beta-barrel_TonB_sf"/>
</dbReference>
<evidence type="ECO:0000256" key="3">
    <source>
        <dbReference type="ARBA" id="ARBA00023237"/>
    </source>
</evidence>
<dbReference type="Pfam" id="PF07715">
    <property type="entry name" value="Plug"/>
    <property type="match status" value="1"/>
</dbReference>
<dbReference type="Pfam" id="PF14905">
    <property type="entry name" value="OMP_b-brl_3"/>
    <property type="match status" value="1"/>
</dbReference>
<evidence type="ECO:0000256" key="1">
    <source>
        <dbReference type="ARBA" id="ARBA00004442"/>
    </source>
</evidence>
<keyword evidence="2" id="KW-0472">Membrane</keyword>
<feature type="compositionally biased region" description="Polar residues" evidence="4">
    <location>
        <begin position="806"/>
        <end position="815"/>
    </location>
</feature>
<feature type="region of interest" description="Disordered" evidence="4">
    <location>
        <begin position="806"/>
        <end position="831"/>
    </location>
</feature>
<keyword evidence="9" id="KW-1185">Reference proteome</keyword>
<feature type="signal peptide" evidence="5">
    <location>
        <begin position="1"/>
        <end position="19"/>
    </location>
</feature>
<evidence type="ECO:0000256" key="5">
    <source>
        <dbReference type="SAM" id="SignalP"/>
    </source>
</evidence>
<dbReference type="RefSeq" id="WP_252759633.1">
    <property type="nucleotide sequence ID" value="NZ_JAMXLY010000001.1"/>
</dbReference>
<dbReference type="InterPro" id="IPR041700">
    <property type="entry name" value="OMP_b-brl_3"/>
</dbReference>
<dbReference type="Gene3D" id="2.40.170.20">
    <property type="entry name" value="TonB-dependent receptor, beta-barrel domain"/>
    <property type="match status" value="1"/>
</dbReference>
<dbReference type="Gene3D" id="2.170.130.10">
    <property type="entry name" value="TonB-dependent receptor, plug domain"/>
    <property type="match status" value="1"/>
</dbReference>
<dbReference type="InterPro" id="IPR012910">
    <property type="entry name" value="Plug_dom"/>
</dbReference>
<feature type="domain" description="Outer membrane protein beta-barrel" evidence="7">
    <location>
        <begin position="391"/>
        <end position="786"/>
    </location>
</feature>
<keyword evidence="3" id="KW-0998">Cell outer membrane</keyword>
<feature type="chain" id="PRO_5045366576" evidence="5">
    <location>
        <begin position="20"/>
        <end position="831"/>
    </location>
</feature>
<sequence length="831" mass="92901">MKRIQLILLAVLFSMTAMAQKTIVTGVLKDSLLNQTEPYATVRVYKGNQLTKPVAMSVTGDNGEIKQAVSGKGTYVITFNSVGKKEIRKEFTINGEPSINLGTVYTMDDSKALKGVEIVAQKPLVKMETDKMTYNVQEDVDSKSQTVLDMLRKVPMVTVDGQDNISVNGNSNYKIYVDGKPNPMFNSNASQIFKAMPASMVQNIEVITNPGAKYDAEGTSCILNIVLNHNGANGGADANMDGYNGSIGATASTRGVRGSASISGQQGKFSYNAMGMYNYGKQKGTEVEFDRSQSDGTNMRYYQKGMNRTPFAMGNIGLGLQLDSMSSMHASLNLMKFHLHNEGHPTTTITGGAYGKGFSYSNQNLMTMDNFSLDASADYTRFLNHDRTSSIALTYQFSTQPQRQKNYSYYDKNYSDITAFDISDRLTDNHPHSREHTVQLDYVTPLGKGQTLSVGSKYIYHINRSNSKFYDILNGVETYNADNSMIYQDKQSIGAAYAEYSGTFGKFSTRDGLRYEHTWESISYELGKGSDYKKNYGNLVPSASLTYNINPLVNFGLNYSLHILRPGITYLNPYVDKSNPTALTYGNPNLEVEKSHNIGFVFNVYTPMFLFNLTASQSICNNQIGEYTFIDDKDLLNTTYSNDIRNRWTNINSFMRMMFGKNTTIMFSGGMSYGDIRSKKLDQKNNGWQFNGYLGLEQTLPWALQWSTGIFGQSRQYNLQGYNGGISFFTTAFTKKFFDDKLNISLRYNVPFTGKFKINQYTHSNAYEQKMKITVPIQDISLTITWNFGNTKKQFQQHQSRVNNEFKEQQSVGQQLGTGTTGTTTGTGTGM</sequence>
<keyword evidence="5" id="KW-0732">Signal</keyword>
<evidence type="ECO:0000313" key="8">
    <source>
        <dbReference type="EMBL" id="MCO6024271.1"/>
    </source>
</evidence>
<comment type="caution">
    <text evidence="8">The sequence shown here is derived from an EMBL/GenBank/DDBJ whole genome shotgun (WGS) entry which is preliminary data.</text>
</comment>
<protein>
    <submittedName>
        <fullName evidence="8">TonB-dependent receptor</fullName>
    </submittedName>
</protein>
<name>A0ABT1BT60_9BACT</name>
<evidence type="ECO:0000256" key="2">
    <source>
        <dbReference type="ARBA" id="ARBA00023136"/>
    </source>
</evidence>
<evidence type="ECO:0000256" key="4">
    <source>
        <dbReference type="SAM" id="MobiDB-lite"/>
    </source>
</evidence>
<proteinExistence type="predicted"/>
<organism evidence="8 9">
    <name type="scientific">Segatella cerevisiae</name>
    <dbReference type="NCBI Taxonomy" id="2053716"/>
    <lineage>
        <taxon>Bacteria</taxon>
        <taxon>Pseudomonadati</taxon>
        <taxon>Bacteroidota</taxon>
        <taxon>Bacteroidia</taxon>
        <taxon>Bacteroidales</taxon>
        <taxon>Prevotellaceae</taxon>
        <taxon>Segatella</taxon>
    </lineage>
</organism>
<dbReference type="EMBL" id="JAMXLY010000001">
    <property type="protein sequence ID" value="MCO6024271.1"/>
    <property type="molecule type" value="Genomic_DNA"/>
</dbReference>
<reference evidence="8 9" key="1">
    <citation type="submission" date="2022-06" db="EMBL/GenBank/DDBJ databases">
        <title>A taxonomic note on the genus Prevotella: Description of four novel genera and emended description of the genera Hallella and Xylanibacter.</title>
        <authorList>
            <person name="Hitch T.C.A."/>
        </authorList>
    </citation>
    <scope>NUCLEOTIDE SEQUENCE [LARGE SCALE GENOMIC DNA]</scope>
    <source>
        <strain evidence="8 9">DSM 100619</strain>
    </source>
</reference>
<dbReference type="Proteomes" id="UP001204015">
    <property type="component" value="Unassembled WGS sequence"/>
</dbReference>
<comment type="subcellular location">
    <subcellularLocation>
        <location evidence="1">Cell outer membrane</location>
    </subcellularLocation>
</comment>
<dbReference type="InterPro" id="IPR037066">
    <property type="entry name" value="Plug_dom_sf"/>
</dbReference>